<name>A0A1Z3CHI4_FUSNP</name>
<evidence type="ECO:0000313" key="3">
    <source>
        <dbReference type="Proteomes" id="UP000196759"/>
    </source>
</evidence>
<protein>
    <recommendedName>
        <fullName evidence="5">Guanylate cyclase domain-containing protein</fullName>
    </recommendedName>
</protein>
<reference evidence="2 4" key="2">
    <citation type="submission" date="2017-06" db="EMBL/GenBank/DDBJ databases">
        <title>Draft genome sequence of Fusobacterium nucleatum subsp. polymorphum KCOM 1271 (=ChDC F305).</title>
        <authorList>
            <person name="Kook J.-K."/>
            <person name="Park S.-N."/>
            <person name="Lim Y.K."/>
            <person name="Roh H."/>
        </authorList>
    </citation>
    <scope>NUCLEOTIDE SEQUENCE [LARGE SCALE GENOMIC DNA]</scope>
    <source>
        <strain evidence="2">KCOM 1271</strain>
        <strain evidence="4">KCOM 1271 (ChDC F305)</strain>
    </source>
</reference>
<keyword evidence="3" id="KW-1185">Reference proteome</keyword>
<dbReference type="Proteomes" id="UP000224182">
    <property type="component" value="Unassembled WGS sequence"/>
</dbReference>
<evidence type="ECO:0000313" key="4">
    <source>
        <dbReference type="Proteomes" id="UP000224182"/>
    </source>
</evidence>
<dbReference type="Proteomes" id="UP000196759">
    <property type="component" value="Chromosome"/>
</dbReference>
<reference evidence="1 3" key="1">
    <citation type="submission" date="2017-06" db="EMBL/GenBank/DDBJ databases">
        <title>Draft genome sequence of Fusobacterium nucleatum subsp. polymorphum KCOM 1260 (=ChDC F218).</title>
        <authorList>
            <person name="Kook J.-K."/>
            <person name="Park S.-N."/>
            <person name="Lim Y.K."/>
            <person name="Roh H."/>
        </authorList>
    </citation>
    <scope>NUCLEOTIDE SEQUENCE [LARGE SCALE GENOMIC DNA]</scope>
    <source>
        <strain evidence="1">KCOM 1260</strain>
        <strain evidence="3">KCOM 1260 (ChDC F218)</strain>
    </source>
</reference>
<dbReference type="EMBL" id="CP021934">
    <property type="protein sequence ID" value="ASC03079.1"/>
    <property type="molecule type" value="Genomic_DNA"/>
</dbReference>
<dbReference type="EMBL" id="NIRN01000002">
    <property type="protein sequence ID" value="PHI03802.1"/>
    <property type="molecule type" value="Genomic_DNA"/>
</dbReference>
<accession>A0A1Z3CHI4</accession>
<evidence type="ECO:0008006" key="5">
    <source>
        <dbReference type="Google" id="ProtNLM"/>
    </source>
</evidence>
<organism evidence="1 3">
    <name type="scientific">Fusobacterium nucleatum subsp. polymorphum</name>
    <name type="common">Fusobacterium polymorphum</name>
    <dbReference type="NCBI Taxonomy" id="76857"/>
    <lineage>
        <taxon>Bacteria</taxon>
        <taxon>Fusobacteriati</taxon>
        <taxon>Fusobacteriota</taxon>
        <taxon>Fusobacteriia</taxon>
        <taxon>Fusobacteriales</taxon>
        <taxon>Fusobacteriaceae</taxon>
        <taxon>Fusobacterium</taxon>
    </lineage>
</organism>
<gene>
    <name evidence="1" type="ORF">CBG50_07055</name>
    <name evidence="2" type="ORF">CBG54_12460</name>
</gene>
<evidence type="ECO:0000313" key="1">
    <source>
        <dbReference type="EMBL" id="ASC03079.1"/>
    </source>
</evidence>
<dbReference type="RefSeq" id="WP_088337319.1">
    <property type="nucleotide sequence ID" value="NZ_CP021934.1"/>
</dbReference>
<dbReference type="AlphaFoldDB" id="A0A1Z3CHI4"/>
<evidence type="ECO:0000313" key="2">
    <source>
        <dbReference type="EMBL" id="PHI03802.1"/>
    </source>
</evidence>
<proteinExistence type="predicted"/>
<sequence length="254" mass="29579">MSIIYENRYVVFIDILGFKDIVTKSNNDDKKAGKILENLKYIEEIKKENDDIYKLTAIGRKIAVFSDSIVISYPLLNSGSGQFLSLIFDIIYIFNKLLDKGVYIRGGMTYGKLYHEGNVCFGPAMVEAYSLEQEAIYPRIIIDEIAIKEGLNYPGLDGGEIKWNDIKELFVIEDGICYIDFLFNALEEFEYFNEYIKYLEKVRENLNFHLKNNNYSSKVLRKYSWFKAYYNKTIKKIIQVSSKDKDIGLDKLLL</sequence>